<organism evidence="1 2">
    <name type="scientific">Candidatus Azambacteria bacterium RIFCSPLOWO2_01_FULL_46_25</name>
    <dbReference type="NCBI Taxonomy" id="1797298"/>
    <lineage>
        <taxon>Bacteria</taxon>
        <taxon>Candidatus Azamiibacteriota</taxon>
    </lineage>
</organism>
<evidence type="ECO:0000313" key="1">
    <source>
        <dbReference type="EMBL" id="OGD34345.1"/>
    </source>
</evidence>
<name>A0A1F5BUP3_9BACT</name>
<sequence>MEMGMSLDIHIKQKQELKLKQRLQLHQRAFGLRMELVQALRGVRYTPKGDCPQCNKKMTPVEIIRGFNQDPNDFTTRCARRRCGYRFTPILAYSMGAIQAEIPFYCAAQTLARLPGKETLSPERFAREYSAIYHSAVIHHGGIGQAFRKIGTTYAFKELDGAKRKIKPFLGKLPDTVIAECADIPVSAVRAMRKQLNIPRHLA</sequence>
<dbReference type="EMBL" id="MEYS01000001">
    <property type="protein sequence ID" value="OGD34345.1"/>
    <property type="molecule type" value="Genomic_DNA"/>
</dbReference>
<dbReference type="AlphaFoldDB" id="A0A1F5BUP3"/>
<accession>A0A1F5BUP3</accession>
<dbReference type="STRING" id="1797298.A2988_02345"/>
<proteinExistence type="predicted"/>
<reference evidence="1 2" key="1">
    <citation type="journal article" date="2016" name="Nat. Commun.">
        <title>Thousands of microbial genomes shed light on interconnected biogeochemical processes in an aquifer system.</title>
        <authorList>
            <person name="Anantharaman K."/>
            <person name="Brown C.T."/>
            <person name="Hug L.A."/>
            <person name="Sharon I."/>
            <person name="Castelle C.J."/>
            <person name="Probst A.J."/>
            <person name="Thomas B.C."/>
            <person name="Singh A."/>
            <person name="Wilkins M.J."/>
            <person name="Karaoz U."/>
            <person name="Brodie E.L."/>
            <person name="Williams K.H."/>
            <person name="Hubbard S.S."/>
            <person name="Banfield J.F."/>
        </authorList>
    </citation>
    <scope>NUCLEOTIDE SEQUENCE [LARGE SCALE GENOMIC DNA]</scope>
</reference>
<comment type="caution">
    <text evidence="1">The sequence shown here is derived from an EMBL/GenBank/DDBJ whole genome shotgun (WGS) entry which is preliminary data.</text>
</comment>
<dbReference type="Proteomes" id="UP000176650">
    <property type="component" value="Unassembled WGS sequence"/>
</dbReference>
<gene>
    <name evidence="1" type="ORF">A2988_02345</name>
</gene>
<protein>
    <submittedName>
        <fullName evidence="1">Uncharacterized protein</fullName>
    </submittedName>
</protein>
<evidence type="ECO:0000313" key="2">
    <source>
        <dbReference type="Proteomes" id="UP000176650"/>
    </source>
</evidence>